<proteinExistence type="predicted"/>
<gene>
    <name evidence="3" type="ORF">M0811_13470</name>
</gene>
<evidence type="ECO:0000256" key="2">
    <source>
        <dbReference type="SAM" id="Phobius"/>
    </source>
</evidence>
<dbReference type="OrthoDB" id="7462897at2759"/>
<dbReference type="EMBL" id="JAPDFW010000139">
    <property type="protein sequence ID" value="KAJ5066615.1"/>
    <property type="molecule type" value="Genomic_DNA"/>
</dbReference>
<feature type="transmembrane region" description="Helical" evidence="2">
    <location>
        <begin position="108"/>
        <end position="128"/>
    </location>
</feature>
<feature type="transmembrane region" description="Helical" evidence="2">
    <location>
        <begin position="7"/>
        <end position="27"/>
    </location>
</feature>
<keyword evidence="4" id="KW-1185">Reference proteome</keyword>
<feature type="region of interest" description="Disordered" evidence="1">
    <location>
        <begin position="135"/>
        <end position="248"/>
    </location>
</feature>
<feature type="compositionally biased region" description="Basic and acidic residues" evidence="1">
    <location>
        <begin position="154"/>
        <end position="164"/>
    </location>
</feature>
<keyword evidence="2" id="KW-0812">Transmembrane</keyword>
<accession>A0A9Q0L737</accession>
<dbReference type="Proteomes" id="UP001149090">
    <property type="component" value="Unassembled WGS sequence"/>
</dbReference>
<dbReference type="AlphaFoldDB" id="A0A9Q0L737"/>
<evidence type="ECO:0000313" key="3">
    <source>
        <dbReference type="EMBL" id="KAJ5066615.1"/>
    </source>
</evidence>
<organism evidence="3 4">
    <name type="scientific">Anaeramoeba ignava</name>
    <name type="common">Anaerobic marine amoeba</name>
    <dbReference type="NCBI Taxonomy" id="1746090"/>
    <lineage>
        <taxon>Eukaryota</taxon>
        <taxon>Metamonada</taxon>
        <taxon>Anaeramoebidae</taxon>
        <taxon>Anaeramoeba</taxon>
    </lineage>
</organism>
<feature type="compositionally biased region" description="Low complexity" evidence="1">
    <location>
        <begin position="201"/>
        <end position="218"/>
    </location>
</feature>
<feature type="compositionally biased region" description="Polar residues" evidence="1">
    <location>
        <begin position="170"/>
        <end position="200"/>
    </location>
</feature>
<protein>
    <submittedName>
        <fullName evidence="3">Uncharacterized protein</fullName>
    </submittedName>
</protein>
<feature type="transmembrane region" description="Helical" evidence="2">
    <location>
        <begin position="69"/>
        <end position="88"/>
    </location>
</feature>
<evidence type="ECO:0000256" key="1">
    <source>
        <dbReference type="SAM" id="MobiDB-lite"/>
    </source>
</evidence>
<sequence length="248" mass="27678">MNILFYGVLLILNLGGFIMAIAAIGAFETNDRKQMGMPIVASVSTLVVAILAVLLIFMKKFGHRCATFFNYMFSVMIGLIIISVDQIYTPYCANIKAAGGECIHKSETFSAGILIQLISILATMALNLELSKPQDEHYSDVDGNQSYVPPKVDQPTKENYNKIDDDPDNFQPNYGYNPNQAYNPNQVYDPNQTYNPNQVYDPNQAQNQDQNQYNAYNPTGMMEPQGNQEQKTSTSDSTSDTDSDKNDF</sequence>
<feature type="transmembrane region" description="Helical" evidence="2">
    <location>
        <begin position="39"/>
        <end position="57"/>
    </location>
</feature>
<keyword evidence="2" id="KW-1133">Transmembrane helix</keyword>
<reference evidence="3" key="1">
    <citation type="submission" date="2022-10" db="EMBL/GenBank/DDBJ databases">
        <title>Novel sulphate-reducing endosymbionts in the free-living metamonad Anaeramoeba.</title>
        <authorList>
            <person name="Jerlstrom-Hultqvist J."/>
            <person name="Cepicka I."/>
            <person name="Gallot-Lavallee L."/>
            <person name="Salas-Leiva D."/>
            <person name="Curtis B.A."/>
            <person name="Zahonova K."/>
            <person name="Pipaliya S."/>
            <person name="Dacks J."/>
            <person name="Roger A.J."/>
        </authorList>
    </citation>
    <scope>NUCLEOTIDE SEQUENCE</scope>
    <source>
        <strain evidence="3">BMAN</strain>
    </source>
</reference>
<evidence type="ECO:0000313" key="4">
    <source>
        <dbReference type="Proteomes" id="UP001149090"/>
    </source>
</evidence>
<name>A0A9Q0L737_ANAIG</name>
<keyword evidence="2" id="KW-0472">Membrane</keyword>
<comment type="caution">
    <text evidence="3">The sequence shown here is derived from an EMBL/GenBank/DDBJ whole genome shotgun (WGS) entry which is preliminary data.</text>
</comment>